<evidence type="ECO:0000313" key="4">
    <source>
        <dbReference type="Proteomes" id="UP000281498"/>
    </source>
</evidence>
<dbReference type="OrthoDB" id="9778498at2"/>
<dbReference type="EMBL" id="PDOE01000005">
    <property type="protein sequence ID" value="RKL66905.1"/>
    <property type="molecule type" value="Genomic_DNA"/>
</dbReference>
<name>A0A3A9KGZ4_9BACI</name>
<dbReference type="Pfam" id="PF07755">
    <property type="entry name" value="DUF1611"/>
    <property type="match status" value="1"/>
</dbReference>
<comment type="caution">
    <text evidence="3">The sequence shown here is derived from an EMBL/GenBank/DDBJ whole genome shotgun (WGS) entry which is preliminary data.</text>
</comment>
<reference evidence="3 4" key="1">
    <citation type="submission" date="2017-10" db="EMBL/GenBank/DDBJ databases">
        <title>Bacillus sp. nov., a halophilic bacterium isolated from a Keqin Lake.</title>
        <authorList>
            <person name="Wang H."/>
        </authorList>
    </citation>
    <scope>NUCLEOTIDE SEQUENCE [LARGE SCALE GENOMIC DNA]</scope>
    <source>
        <strain evidence="3 4">KCTC 13187</strain>
    </source>
</reference>
<dbReference type="InterPro" id="IPR027417">
    <property type="entry name" value="P-loop_NTPase"/>
</dbReference>
<organism evidence="3 4">
    <name type="scientific">Salipaludibacillus neizhouensis</name>
    <dbReference type="NCBI Taxonomy" id="885475"/>
    <lineage>
        <taxon>Bacteria</taxon>
        <taxon>Bacillati</taxon>
        <taxon>Bacillota</taxon>
        <taxon>Bacilli</taxon>
        <taxon>Bacillales</taxon>
        <taxon>Bacillaceae</taxon>
    </lineage>
</organism>
<evidence type="ECO:0000313" key="3">
    <source>
        <dbReference type="EMBL" id="RKL66905.1"/>
    </source>
</evidence>
<feature type="domain" description="D-glutamate N-acetyltransferase-like N-terminal" evidence="2">
    <location>
        <begin position="40"/>
        <end position="137"/>
    </location>
</feature>
<dbReference type="PANTHER" id="PTHR40690:SF1">
    <property type="entry name" value="DUF1611 DOMAIN-CONTAINING PROTEIN"/>
    <property type="match status" value="1"/>
</dbReference>
<dbReference type="PIRSF" id="PIRSF026760">
    <property type="entry name" value="UCP026760"/>
    <property type="match status" value="1"/>
</dbReference>
<protein>
    <submittedName>
        <fullName evidence="3">EBNA-1 nuclear protein</fullName>
    </submittedName>
</protein>
<dbReference type="Proteomes" id="UP000281498">
    <property type="component" value="Unassembled WGS sequence"/>
</dbReference>
<dbReference type="Gene3D" id="3.40.50.300">
    <property type="entry name" value="P-loop containing nucleotide triphosphate hydrolases"/>
    <property type="match status" value="1"/>
</dbReference>
<proteinExistence type="predicted"/>
<dbReference type="SUPFAM" id="SSF52540">
    <property type="entry name" value="P-loop containing nucleoside triphosphate hydrolases"/>
    <property type="match status" value="1"/>
</dbReference>
<keyword evidence="4" id="KW-1185">Reference proteome</keyword>
<dbReference type="PANTHER" id="PTHR40690">
    <property type="entry name" value="GLL3100 PROTEIN"/>
    <property type="match status" value="1"/>
</dbReference>
<gene>
    <name evidence="3" type="ORF">CR203_13835</name>
</gene>
<sequence>MKETAIIYCEGKFGTMDGKTANGLVRSSRNYKIAGVIDSTKAGMDAGEYLENVKNGIPIFENLDSAFENLPRIPDQFVFGLAPSEGLLKNEERNIVFQAMENGLHIVNPLHEFLTDDEEFMNHAEKCNVRINDVRKPPAKKDMHLFSGRILDVRTPIVAVLGTDSAVGKRTTSVLLEEALLDMGLNVAFVATGQTGLIQGAKYGVAIDAIPSQFMTGEIENQVLRAYENEEPDIIIVEGQGALSHPAYISSCGIIRGSRPGSVIIQHPPKRKNLGDFEYMPMPSIESEIELIEGFSQAKVIAVTINHENMSDEEIQDAVTEYERDLKLSTSDVLKHGCGKLIESIFETYPDLKNKQKRALYN</sequence>
<accession>A0A3A9KGZ4</accession>
<dbReference type="Gene3D" id="3.40.50.720">
    <property type="entry name" value="NAD(P)-binding Rossmann-like Domain"/>
    <property type="match status" value="1"/>
</dbReference>
<evidence type="ECO:0000259" key="2">
    <source>
        <dbReference type="Pfam" id="PF17396"/>
    </source>
</evidence>
<evidence type="ECO:0000259" key="1">
    <source>
        <dbReference type="Pfam" id="PF07755"/>
    </source>
</evidence>
<feature type="domain" description="D-glutamate N-acetyltransferase-like C-terminal" evidence="1">
    <location>
        <begin position="145"/>
        <end position="341"/>
    </location>
</feature>
<dbReference type="Pfam" id="PF17396">
    <property type="entry name" value="DUF1611_N"/>
    <property type="match status" value="1"/>
</dbReference>
<dbReference type="InterPro" id="IPR011669">
    <property type="entry name" value="DgcN-like"/>
</dbReference>
<dbReference type="InterPro" id="IPR035402">
    <property type="entry name" value="DgcN-like_N"/>
</dbReference>
<dbReference type="AlphaFoldDB" id="A0A3A9KGZ4"/>
<dbReference type="InterPro" id="IPR035086">
    <property type="entry name" value="DgcN-like_C"/>
</dbReference>
<dbReference type="RefSeq" id="WP_110934676.1">
    <property type="nucleotide sequence ID" value="NZ_KZ614146.1"/>
</dbReference>